<keyword evidence="4" id="KW-0479">Metal-binding</keyword>
<evidence type="ECO:0000313" key="8">
    <source>
        <dbReference type="Proteomes" id="UP000270296"/>
    </source>
</evidence>
<evidence type="ECO:0000313" key="7">
    <source>
        <dbReference type="EMBL" id="VDP39892.1"/>
    </source>
</evidence>
<dbReference type="InterPro" id="IPR043519">
    <property type="entry name" value="NT_sf"/>
</dbReference>
<comment type="cofactor">
    <cofactor evidence="1">
        <name>Mn(2+)</name>
        <dbReference type="ChEBI" id="CHEBI:29035"/>
    </cofactor>
</comment>
<evidence type="ECO:0000256" key="2">
    <source>
        <dbReference type="ARBA" id="ARBA00001946"/>
    </source>
</evidence>
<accession>A0A183J6B8</accession>
<dbReference type="OrthoDB" id="2274644at2759"/>
<evidence type="ECO:0000313" key="9">
    <source>
        <dbReference type="WBParaSite" id="SBAD_0001180201-mRNA-1"/>
    </source>
</evidence>
<reference evidence="7 8" key="2">
    <citation type="submission" date="2018-11" db="EMBL/GenBank/DDBJ databases">
        <authorList>
            <consortium name="Pathogen Informatics"/>
        </authorList>
    </citation>
    <scope>NUCLEOTIDE SEQUENCE [LARGE SCALE GENOMIC DNA]</scope>
</reference>
<dbReference type="EMBL" id="UZAM01015616">
    <property type="protein sequence ID" value="VDP39892.1"/>
    <property type="molecule type" value="Genomic_DNA"/>
</dbReference>
<dbReference type="GO" id="GO:1990817">
    <property type="term" value="F:poly(A) RNA polymerase activity"/>
    <property type="evidence" value="ECO:0007669"/>
    <property type="project" value="TreeGrafter"/>
</dbReference>
<dbReference type="SUPFAM" id="SSF81631">
    <property type="entry name" value="PAP/OAS1 substrate-binding domain"/>
    <property type="match status" value="1"/>
</dbReference>
<dbReference type="GO" id="GO:0031123">
    <property type="term" value="P:RNA 3'-end processing"/>
    <property type="evidence" value="ECO:0007669"/>
    <property type="project" value="TreeGrafter"/>
</dbReference>
<evidence type="ECO:0000256" key="5">
    <source>
        <dbReference type="ARBA" id="ARBA00022842"/>
    </source>
</evidence>
<evidence type="ECO:0000256" key="3">
    <source>
        <dbReference type="ARBA" id="ARBA00022679"/>
    </source>
</evidence>
<name>A0A183J6B8_9BILA</name>
<dbReference type="Proteomes" id="UP000270296">
    <property type="component" value="Unassembled WGS sequence"/>
</dbReference>
<reference evidence="9" key="1">
    <citation type="submission" date="2016-06" db="UniProtKB">
        <authorList>
            <consortium name="WormBaseParasite"/>
        </authorList>
    </citation>
    <scope>IDENTIFICATION</scope>
</reference>
<dbReference type="PANTHER" id="PTHR12271">
    <property type="entry name" value="POLY A POLYMERASE CID PAP -RELATED"/>
    <property type="match status" value="1"/>
</dbReference>
<dbReference type="Gene3D" id="1.10.1410.10">
    <property type="match status" value="1"/>
</dbReference>
<gene>
    <name evidence="7" type="ORF">SBAD_LOCUS11416</name>
</gene>
<evidence type="ECO:0000259" key="6">
    <source>
        <dbReference type="Pfam" id="PF03828"/>
    </source>
</evidence>
<dbReference type="AlphaFoldDB" id="A0A183J6B8"/>
<feature type="domain" description="PAP-associated" evidence="6">
    <location>
        <begin position="177"/>
        <end position="206"/>
    </location>
</feature>
<protein>
    <submittedName>
        <fullName evidence="9">PAP-associated domain-containing protein</fullName>
    </submittedName>
</protein>
<sequence length="275" mass="31636">MCRIASFNSDFDMCLVTNDCQSLRTISMISRRVSFNALNQLWSLITRVASDKIVSKMFLSKSRVPLITLEIQWFSFPLHVDITCNRVDERFPMIMLVVKHWAISAGINSAFEGTLGSFSLALMVIHYLQCGVHPPVLPHLFRLFPDVFNADIPVSYLTDSNHLSDLRGFACWNKDTVGELLRGFFEYYAYRVNFDTKIVSVRHCCLYDRPKGFNDGNYIFVEGPFGNENTAHNVRDHRNFMKIIHAFRTAAQLSRYFSLDVLLSEERYTTKEAGT</sequence>
<dbReference type="PANTHER" id="PTHR12271:SF117">
    <property type="entry name" value="PAP-ASSOCIATED DOMAIN-CONTAINING PROTEIN"/>
    <property type="match status" value="1"/>
</dbReference>
<evidence type="ECO:0000256" key="1">
    <source>
        <dbReference type="ARBA" id="ARBA00001936"/>
    </source>
</evidence>
<evidence type="ECO:0000256" key="4">
    <source>
        <dbReference type="ARBA" id="ARBA00022723"/>
    </source>
</evidence>
<dbReference type="InterPro" id="IPR002058">
    <property type="entry name" value="PAP_assoc"/>
</dbReference>
<dbReference type="Gene3D" id="3.30.460.10">
    <property type="entry name" value="Beta Polymerase, domain 2"/>
    <property type="match status" value="1"/>
</dbReference>
<keyword evidence="3" id="KW-0808">Transferase</keyword>
<dbReference type="WBParaSite" id="SBAD_0001180201-mRNA-1">
    <property type="protein sequence ID" value="SBAD_0001180201-mRNA-1"/>
    <property type="gene ID" value="SBAD_0001180201"/>
</dbReference>
<dbReference type="Pfam" id="PF03828">
    <property type="entry name" value="PAP_assoc"/>
    <property type="match status" value="1"/>
</dbReference>
<organism evidence="9">
    <name type="scientific">Soboliphyme baturini</name>
    <dbReference type="NCBI Taxonomy" id="241478"/>
    <lineage>
        <taxon>Eukaryota</taxon>
        <taxon>Metazoa</taxon>
        <taxon>Ecdysozoa</taxon>
        <taxon>Nematoda</taxon>
        <taxon>Enoplea</taxon>
        <taxon>Dorylaimia</taxon>
        <taxon>Dioctophymatida</taxon>
        <taxon>Dioctophymatoidea</taxon>
        <taxon>Soboliphymatidae</taxon>
        <taxon>Soboliphyme</taxon>
    </lineage>
</organism>
<comment type="cofactor">
    <cofactor evidence="2">
        <name>Mg(2+)</name>
        <dbReference type="ChEBI" id="CHEBI:18420"/>
    </cofactor>
</comment>
<keyword evidence="5" id="KW-0460">Magnesium</keyword>
<dbReference type="GO" id="GO:0046872">
    <property type="term" value="F:metal ion binding"/>
    <property type="evidence" value="ECO:0007669"/>
    <property type="project" value="UniProtKB-KW"/>
</dbReference>
<proteinExistence type="predicted"/>
<keyword evidence="8" id="KW-1185">Reference proteome</keyword>